<dbReference type="EMBL" id="KZ613945">
    <property type="protein sequence ID" value="PMD40190.1"/>
    <property type="molecule type" value="Genomic_DNA"/>
</dbReference>
<keyword evidence="3" id="KW-1185">Reference proteome</keyword>
<feature type="transmembrane region" description="Helical" evidence="1">
    <location>
        <begin position="111"/>
        <end position="132"/>
    </location>
</feature>
<evidence type="ECO:0008006" key="4">
    <source>
        <dbReference type="Google" id="ProtNLM"/>
    </source>
</evidence>
<evidence type="ECO:0000313" key="3">
    <source>
        <dbReference type="Proteomes" id="UP000235786"/>
    </source>
</evidence>
<dbReference type="AlphaFoldDB" id="A0A2J6RNW5"/>
<keyword evidence="1" id="KW-0472">Membrane</keyword>
<dbReference type="OrthoDB" id="3365267at2759"/>
<evidence type="ECO:0000313" key="2">
    <source>
        <dbReference type="EMBL" id="PMD40190.1"/>
    </source>
</evidence>
<gene>
    <name evidence="2" type="ORF">L207DRAFT_511738</name>
</gene>
<feature type="transmembrane region" description="Helical" evidence="1">
    <location>
        <begin position="44"/>
        <end position="64"/>
    </location>
</feature>
<organism evidence="2 3">
    <name type="scientific">Hyaloscypha variabilis (strain UAMH 11265 / GT02V1 / F)</name>
    <name type="common">Meliniomyces variabilis</name>
    <dbReference type="NCBI Taxonomy" id="1149755"/>
    <lineage>
        <taxon>Eukaryota</taxon>
        <taxon>Fungi</taxon>
        <taxon>Dikarya</taxon>
        <taxon>Ascomycota</taxon>
        <taxon>Pezizomycotina</taxon>
        <taxon>Leotiomycetes</taxon>
        <taxon>Helotiales</taxon>
        <taxon>Hyaloscyphaceae</taxon>
        <taxon>Hyaloscypha</taxon>
        <taxon>Hyaloscypha variabilis</taxon>
    </lineage>
</organism>
<accession>A0A2J6RNW5</accession>
<proteinExistence type="predicted"/>
<sequence length="183" mass="20174">MSIDSLAISRKNASHELAQLAEEHMKHDLEQSDRDALNNASRRFGSYTAIGSLAGLGLGALLALRVRRARTEYFKAFRAIEKPTHVKFADGREEPLPDLSNLLRPSPVGDAAAYVFFSAGGLFIGGELGLLAGSWSARRAVTSDAERKARIERAVRRYRADVLRRELQKLEAGDKNGKPAEVW</sequence>
<keyword evidence="1" id="KW-1133">Transmembrane helix</keyword>
<evidence type="ECO:0000256" key="1">
    <source>
        <dbReference type="SAM" id="Phobius"/>
    </source>
</evidence>
<protein>
    <recommendedName>
        <fullName evidence="4">Transmembrane protein</fullName>
    </recommendedName>
</protein>
<dbReference type="Proteomes" id="UP000235786">
    <property type="component" value="Unassembled WGS sequence"/>
</dbReference>
<name>A0A2J6RNW5_HYAVF</name>
<dbReference type="STRING" id="1149755.A0A2J6RNW5"/>
<reference evidence="2 3" key="1">
    <citation type="submission" date="2016-04" db="EMBL/GenBank/DDBJ databases">
        <title>A degradative enzymes factory behind the ericoid mycorrhizal symbiosis.</title>
        <authorList>
            <consortium name="DOE Joint Genome Institute"/>
            <person name="Martino E."/>
            <person name="Morin E."/>
            <person name="Grelet G."/>
            <person name="Kuo A."/>
            <person name="Kohler A."/>
            <person name="Daghino S."/>
            <person name="Barry K."/>
            <person name="Choi C."/>
            <person name="Cichocki N."/>
            <person name="Clum A."/>
            <person name="Copeland A."/>
            <person name="Hainaut M."/>
            <person name="Haridas S."/>
            <person name="Labutti K."/>
            <person name="Lindquist E."/>
            <person name="Lipzen A."/>
            <person name="Khouja H.-R."/>
            <person name="Murat C."/>
            <person name="Ohm R."/>
            <person name="Olson A."/>
            <person name="Spatafora J."/>
            <person name="Veneault-Fourrey C."/>
            <person name="Henrissat B."/>
            <person name="Grigoriev I."/>
            <person name="Martin F."/>
            <person name="Perotto S."/>
        </authorList>
    </citation>
    <scope>NUCLEOTIDE SEQUENCE [LARGE SCALE GENOMIC DNA]</scope>
    <source>
        <strain evidence="2 3">F</strain>
    </source>
</reference>
<keyword evidence="1" id="KW-0812">Transmembrane</keyword>